<dbReference type="SFLD" id="SFLDS00019">
    <property type="entry name" value="Glutathione_Transferase_(cytos"/>
    <property type="match status" value="1"/>
</dbReference>
<dbReference type="PROSITE" id="PS50405">
    <property type="entry name" value="GST_CTER"/>
    <property type="match status" value="1"/>
</dbReference>
<organism evidence="4 5">
    <name type="scientific">Ascobolus immersus RN42</name>
    <dbReference type="NCBI Taxonomy" id="1160509"/>
    <lineage>
        <taxon>Eukaryota</taxon>
        <taxon>Fungi</taxon>
        <taxon>Dikarya</taxon>
        <taxon>Ascomycota</taxon>
        <taxon>Pezizomycotina</taxon>
        <taxon>Pezizomycetes</taxon>
        <taxon>Pezizales</taxon>
        <taxon>Ascobolaceae</taxon>
        <taxon>Ascobolus</taxon>
    </lineage>
</organism>
<reference evidence="4 5" key="1">
    <citation type="journal article" date="2018" name="Nat. Ecol. Evol.">
        <title>Pezizomycetes genomes reveal the molecular basis of ectomycorrhizal truffle lifestyle.</title>
        <authorList>
            <person name="Murat C."/>
            <person name="Payen T."/>
            <person name="Noel B."/>
            <person name="Kuo A."/>
            <person name="Morin E."/>
            <person name="Chen J."/>
            <person name="Kohler A."/>
            <person name="Krizsan K."/>
            <person name="Balestrini R."/>
            <person name="Da Silva C."/>
            <person name="Montanini B."/>
            <person name="Hainaut M."/>
            <person name="Levati E."/>
            <person name="Barry K.W."/>
            <person name="Belfiori B."/>
            <person name="Cichocki N."/>
            <person name="Clum A."/>
            <person name="Dockter R.B."/>
            <person name="Fauchery L."/>
            <person name="Guy J."/>
            <person name="Iotti M."/>
            <person name="Le Tacon F."/>
            <person name="Lindquist E.A."/>
            <person name="Lipzen A."/>
            <person name="Malagnac F."/>
            <person name="Mello A."/>
            <person name="Molinier V."/>
            <person name="Miyauchi S."/>
            <person name="Poulain J."/>
            <person name="Riccioni C."/>
            <person name="Rubini A."/>
            <person name="Sitrit Y."/>
            <person name="Splivallo R."/>
            <person name="Traeger S."/>
            <person name="Wang M."/>
            <person name="Zifcakova L."/>
            <person name="Wipf D."/>
            <person name="Zambonelli A."/>
            <person name="Paolocci F."/>
            <person name="Nowrousian M."/>
            <person name="Ottonello S."/>
            <person name="Baldrian P."/>
            <person name="Spatafora J.W."/>
            <person name="Henrissat B."/>
            <person name="Nagy L.G."/>
            <person name="Aury J.M."/>
            <person name="Wincker P."/>
            <person name="Grigoriev I.V."/>
            <person name="Bonfante P."/>
            <person name="Martin F.M."/>
        </authorList>
    </citation>
    <scope>NUCLEOTIDE SEQUENCE [LARGE SCALE GENOMIC DNA]</scope>
    <source>
        <strain evidence="4 5">RN42</strain>
    </source>
</reference>
<comment type="similarity">
    <text evidence="1">Belongs to the GST superfamily.</text>
</comment>
<dbReference type="InterPro" id="IPR036282">
    <property type="entry name" value="Glutathione-S-Trfase_C_sf"/>
</dbReference>
<proteinExistence type="inferred from homology"/>
<feature type="domain" description="GST N-terminal" evidence="2">
    <location>
        <begin position="5"/>
        <end position="88"/>
    </location>
</feature>
<protein>
    <recommendedName>
        <fullName evidence="6">Glutathione S-transferase</fullName>
    </recommendedName>
</protein>
<dbReference type="Gene3D" id="1.20.1050.130">
    <property type="match status" value="1"/>
</dbReference>
<dbReference type="InterPro" id="IPR010987">
    <property type="entry name" value="Glutathione-S-Trfase_C-like"/>
</dbReference>
<keyword evidence="5" id="KW-1185">Reference proteome</keyword>
<dbReference type="PROSITE" id="PS50404">
    <property type="entry name" value="GST_NTER"/>
    <property type="match status" value="1"/>
</dbReference>
<dbReference type="OrthoDB" id="422574at2759"/>
<evidence type="ECO:0008006" key="6">
    <source>
        <dbReference type="Google" id="ProtNLM"/>
    </source>
</evidence>
<gene>
    <name evidence="4" type="ORF">BJ508DRAFT_314773</name>
</gene>
<evidence type="ECO:0000259" key="3">
    <source>
        <dbReference type="PROSITE" id="PS50405"/>
    </source>
</evidence>
<dbReference type="PANTHER" id="PTHR44051:SF8">
    <property type="entry name" value="GLUTATHIONE S-TRANSFERASE GSTA"/>
    <property type="match status" value="1"/>
</dbReference>
<dbReference type="SUPFAM" id="SSF52833">
    <property type="entry name" value="Thioredoxin-like"/>
    <property type="match status" value="1"/>
</dbReference>
<dbReference type="PANTHER" id="PTHR44051">
    <property type="entry name" value="GLUTATHIONE S-TRANSFERASE-RELATED"/>
    <property type="match status" value="1"/>
</dbReference>
<dbReference type="Pfam" id="PF02798">
    <property type="entry name" value="GST_N"/>
    <property type="match status" value="1"/>
</dbReference>
<dbReference type="SFLD" id="SFLDG00358">
    <property type="entry name" value="Main_(cytGST)"/>
    <property type="match status" value="1"/>
</dbReference>
<accession>A0A3N4HH47</accession>
<dbReference type="AlphaFoldDB" id="A0A3N4HH47"/>
<dbReference type="InterPro" id="IPR036249">
    <property type="entry name" value="Thioredoxin-like_sf"/>
</dbReference>
<dbReference type="InterPro" id="IPR040079">
    <property type="entry name" value="Glutathione_S-Trfase"/>
</dbReference>
<dbReference type="EMBL" id="ML119863">
    <property type="protein sequence ID" value="RPA72396.1"/>
    <property type="molecule type" value="Genomic_DNA"/>
</dbReference>
<dbReference type="STRING" id="1160509.A0A3N4HH47"/>
<dbReference type="SUPFAM" id="SSF47616">
    <property type="entry name" value="GST C-terminal domain-like"/>
    <property type="match status" value="1"/>
</dbReference>
<evidence type="ECO:0000256" key="1">
    <source>
        <dbReference type="ARBA" id="ARBA00007409"/>
    </source>
</evidence>
<evidence type="ECO:0000313" key="5">
    <source>
        <dbReference type="Proteomes" id="UP000275078"/>
    </source>
</evidence>
<name>A0A3N4HH47_ASCIM</name>
<feature type="domain" description="GST C-terminal" evidence="3">
    <location>
        <begin position="93"/>
        <end position="242"/>
    </location>
</feature>
<sequence length="242" mass="26796">MASNPDITLYAYKTLTFPRVAIALEEVGIPYTIINVNVEEHDNLNPEYKRTVSITGQVPALIDASTGLKLTESAAIMFYIVDKYGPHLTFPAGSNEYYELVQFIDFVTDLTLMVGFGKLIYDPINNPDYGKTPGIEGAMRWRVSKNLTVLNDRLKEQREKYPGSEPWLVGGKFSAADISAYATVLAASGLAHIEIAELGLDELVGWKERIGARESAKKVDGLQEKFADGDGAWPRVFKRTEA</sequence>
<evidence type="ECO:0000259" key="2">
    <source>
        <dbReference type="PROSITE" id="PS50404"/>
    </source>
</evidence>
<evidence type="ECO:0000313" key="4">
    <source>
        <dbReference type="EMBL" id="RPA72396.1"/>
    </source>
</evidence>
<dbReference type="Proteomes" id="UP000275078">
    <property type="component" value="Unassembled WGS sequence"/>
</dbReference>
<dbReference type="InterPro" id="IPR004045">
    <property type="entry name" value="Glutathione_S-Trfase_N"/>
</dbReference>